<keyword evidence="3" id="KW-0378">Hydrolase</keyword>
<dbReference type="SUPFAM" id="SSF50118">
    <property type="entry name" value="Cell growth inhibitor/plasmid maintenance toxic component"/>
    <property type="match status" value="1"/>
</dbReference>
<dbReference type="PATRIC" id="fig|717961.3.peg.1439"/>
<dbReference type="GO" id="GO:0003677">
    <property type="term" value="F:DNA binding"/>
    <property type="evidence" value="ECO:0007669"/>
    <property type="project" value="InterPro"/>
</dbReference>
<dbReference type="Proteomes" id="UP000007050">
    <property type="component" value="Chromosome"/>
</dbReference>
<reference evidence="4 5" key="1">
    <citation type="submission" date="2010-03" db="EMBL/GenBank/DDBJ databases">
        <title>The genome sequence of Eubacterium siraeum V10Sc8a.</title>
        <authorList>
            <consortium name="metaHIT consortium -- http://www.metahit.eu/"/>
            <person name="Pajon A."/>
            <person name="Turner K."/>
            <person name="Parkhill J."/>
            <person name="Duncan S."/>
            <person name="Flint H."/>
        </authorList>
    </citation>
    <scope>NUCLEOTIDE SEQUENCE [LARGE SCALE GENOMIC DNA]</scope>
    <source>
        <strain evidence="4 5">V10Sc8a</strain>
    </source>
</reference>
<dbReference type="EMBL" id="FP929059">
    <property type="protein sequence ID" value="CBL34340.1"/>
    <property type="molecule type" value="Genomic_DNA"/>
</dbReference>
<dbReference type="InterPro" id="IPR011067">
    <property type="entry name" value="Plasmid_toxin/cell-grow_inhib"/>
</dbReference>
<dbReference type="HOGENOM" id="CLU_121823_1_0_9"/>
<evidence type="ECO:0000313" key="5">
    <source>
        <dbReference type="Proteomes" id="UP000007050"/>
    </source>
</evidence>
<dbReference type="PANTHER" id="PTHR33988">
    <property type="entry name" value="ENDORIBONUCLEASE MAZF-RELATED"/>
    <property type="match status" value="1"/>
</dbReference>
<dbReference type="EC" id="3.1.-.-" evidence="3"/>
<dbReference type="PANTHER" id="PTHR33988:SF2">
    <property type="entry name" value="ENDORIBONUCLEASE MAZF"/>
    <property type="match status" value="1"/>
</dbReference>
<dbReference type="Pfam" id="PF02452">
    <property type="entry name" value="PemK_toxin"/>
    <property type="match status" value="1"/>
</dbReference>
<evidence type="ECO:0000256" key="2">
    <source>
        <dbReference type="ARBA" id="ARBA00022649"/>
    </source>
</evidence>
<keyword evidence="2" id="KW-1277">Toxin-antitoxin system</keyword>
<protein>
    <recommendedName>
        <fullName evidence="3">mRNA interferase</fullName>
        <ecNumber evidence="3">3.1.-.-</ecNumber>
    </recommendedName>
</protein>
<dbReference type="KEGG" id="esr:ES1_13580"/>
<comment type="function">
    <text evidence="3">Toxic component of a type II toxin-antitoxin (TA) system.</text>
</comment>
<proteinExistence type="inferred from homology"/>
<dbReference type="GO" id="GO:0006402">
    <property type="term" value="P:mRNA catabolic process"/>
    <property type="evidence" value="ECO:0007669"/>
    <property type="project" value="TreeGrafter"/>
</dbReference>
<keyword evidence="3" id="KW-0255">Endonuclease</keyword>
<dbReference type="Gene3D" id="2.30.30.110">
    <property type="match status" value="1"/>
</dbReference>
<organism evidence="4 5">
    <name type="scientific">[Eubacterium] siraeum V10Sc8a</name>
    <dbReference type="NCBI Taxonomy" id="717961"/>
    <lineage>
        <taxon>Bacteria</taxon>
        <taxon>Bacillati</taxon>
        <taxon>Bacillota</taxon>
        <taxon>Clostridia</taxon>
        <taxon>Eubacteriales</taxon>
        <taxon>Oscillospiraceae</taxon>
        <taxon>Oscillospiraceae incertae sedis</taxon>
    </lineage>
</organism>
<gene>
    <name evidence="4" type="ORF">ES1_13580</name>
</gene>
<dbReference type="InterPro" id="IPR003477">
    <property type="entry name" value="PemK-like"/>
</dbReference>
<dbReference type="PIRSF" id="PIRSF033490">
    <property type="entry name" value="MazF"/>
    <property type="match status" value="1"/>
</dbReference>
<sequence length="121" mass="13503">MNKKNIRRGEIYLADLEPIIGSEQGGIRPVLIIQNNKGNKHSGTTIAAPITTKRIPNRLPVHVFTFAGSSGLPQNSSVMLEQIRVLDKSRLTDYVGRINDFTMEEIDRALKISVGLNKKYN</sequence>
<evidence type="ECO:0000313" key="4">
    <source>
        <dbReference type="EMBL" id="CBL34340.1"/>
    </source>
</evidence>
<comment type="similarity">
    <text evidence="1 3">Belongs to the PemK/MazF family.</text>
</comment>
<dbReference type="BioCyc" id="ESIR717961:G136L-1115-MONOMER"/>
<accession>D4MKQ7</accession>
<dbReference type="GO" id="GO:0016787">
    <property type="term" value="F:hydrolase activity"/>
    <property type="evidence" value="ECO:0007669"/>
    <property type="project" value="UniProtKB-KW"/>
</dbReference>
<evidence type="ECO:0000256" key="3">
    <source>
        <dbReference type="PIRNR" id="PIRNR033490"/>
    </source>
</evidence>
<name>D4MKQ7_9FIRM</name>
<reference evidence="4 5" key="2">
    <citation type="submission" date="2010-03" db="EMBL/GenBank/DDBJ databases">
        <authorList>
            <person name="Pajon A."/>
        </authorList>
    </citation>
    <scope>NUCLEOTIDE SEQUENCE [LARGE SCALE GENOMIC DNA]</scope>
    <source>
        <strain evidence="4 5">V10Sc8a</strain>
    </source>
</reference>
<evidence type="ECO:0000256" key="1">
    <source>
        <dbReference type="ARBA" id="ARBA00007521"/>
    </source>
</evidence>
<keyword evidence="3" id="KW-0540">Nuclease</keyword>
<dbReference type="GO" id="GO:0004521">
    <property type="term" value="F:RNA endonuclease activity"/>
    <property type="evidence" value="ECO:0007669"/>
    <property type="project" value="TreeGrafter"/>
</dbReference>
<dbReference type="AlphaFoldDB" id="D4MKQ7"/>
<dbReference type="GO" id="GO:0016075">
    <property type="term" value="P:rRNA catabolic process"/>
    <property type="evidence" value="ECO:0007669"/>
    <property type="project" value="TreeGrafter"/>
</dbReference>